<evidence type="ECO:0000256" key="1">
    <source>
        <dbReference type="ARBA" id="ARBA00004651"/>
    </source>
</evidence>
<feature type="transmembrane region" description="Helical" evidence="8">
    <location>
        <begin position="20"/>
        <end position="43"/>
    </location>
</feature>
<feature type="domain" description="ABC transmembrane type-1" evidence="9">
    <location>
        <begin position="16"/>
        <end position="220"/>
    </location>
</feature>
<feature type="transmembrane region" description="Helical" evidence="8">
    <location>
        <begin position="162"/>
        <end position="181"/>
    </location>
</feature>
<evidence type="ECO:0000313" key="11">
    <source>
        <dbReference type="Proteomes" id="UP000184476"/>
    </source>
</evidence>
<dbReference type="CDD" id="cd06261">
    <property type="entry name" value="TM_PBP2"/>
    <property type="match status" value="1"/>
</dbReference>
<dbReference type="InterPro" id="IPR010065">
    <property type="entry name" value="AA_ABC_transptr_permease_3TM"/>
</dbReference>
<proteinExistence type="inferred from homology"/>
<dbReference type="AlphaFoldDB" id="A0A1M4V424"/>
<keyword evidence="4 8" id="KW-0812">Transmembrane</keyword>
<feature type="transmembrane region" description="Helical" evidence="8">
    <location>
        <begin position="55"/>
        <end position="76"/>
    </location>
</feature>
<dbReference type="GO" id="GO:0043190">
    <property type="term" value="C:ATP-binding cassette (ABC) transporter complex"/>
    <property type="evidence" value="ECO:0007669"/>
    <property type="project" value="InterPro"/>
</dbReference>
<dbReference type="GO" id="GO:0022857">
    <property type="term" value="F:transmembrane transporter activity"/>
    <property type="evidence" value="ECO:0007669"/>
    <property type="project" value="InterPro"/>
</dbReference>
<dbReference type="GO" id="GO:0006865">
    <property type="term" value="P:amino acid transport"/>
    <property type="evidence" value="ECO:0007669"/>
    <property type="project" value="UniProtKB-KW"/>
</dbReference>
<dbReference type="InterPro" id="IPR035906">
    <property type="entry name" value="MetI-like_sf"/>
</dbReference>
<feature type="transmembrane region" description="Helical" evidence="8">
    <location>
        <begin position="96"/>
        <end position="115"/>
    </location>
</feature>
<dbReference type="EMBL" id="FQVL01000002">
    <property type="protein sequence ID" value="SHE63638.1"/>
    <property type="molecule type" value="Genomic_DNA"/>
</dbReference>
<name>A0A1M4V424_9BACL</name>
<keyword evidence="2 8" id="KW-0813">Transport</keyword>
<comment type="similarity">
    <text evidence="8">Belongs to the binding-protein-dependent transport system permease family.</text>
</comment>
<evidence type="ECO:0000256" key="6">
    <source>
        <dbReference type="ARBA" id="ARBA00022989"/>
    </source>
</evidence>
<keyword evidence="11" id="KW-1185">Reference proteome</keyword>
<dbReference type="InterPro" id="IPR000515">
    <property type="entry name" value="MetI-like"/>
</dbReference>
<evidence type="ECO:0000256" key="7">
    <source>
        <dbReference type="ARBA" id="ARBA00023136"/>
    </source>
</evidence>
<sequence length="231" mass="25774">MNLHFPTAFQELTPQLLKALGVVASLTLAGFALALVIAMLIALGRLSQSRFLDRILIVFLEIVRGTPLLVQLLYVYYVLPELIKLIMRIWIPDYQLTISAFTAGVIGLGINYGCYMSEVIRSSIAAIDKGQTEAALALGYTNRQAMWNIVIPQSFRISLPTLANYFIMMIKDTSLVAFITLQEIILTTQSYASQTFLTIESYTLAALAYLILSIPLGQGVRILERRLNRHV</sequence>
<dbReference type="RefSeq" id="WP_422785133.1">
    <property type="nucleotide sequence ID" value="NZ_FQVL01000002.1"/>
</dbReference>
<keyword evidence="7 8" id="KW-0472">Membrane</keyword>
<feature type="transmembrane region" description="Helical" evidence="8">
    <location>
        <begin position="201"/>
        <end position="223"/>
    </location>
</feature>
<dbReference type="SUPFAM" id="SSF161098">
    <property type="entry name" value="MetI-like"/>
    <property type="match status" value="1"/>
</dbReference>
<evidence type="ECO:0000256" key="8">
    <source>
        <dbReference type="RuleBase" id="RU363032"/>
    </source>
</evidence>
<evidence type="ECO:0000256" key="2">
    <source>
        <dbReference type="ARBA" id="ARBA00022448"/>
    </source>
</evidence>
<dbReference type="Gene3D" id="1.10.3720.10">
    <property type="entry name" value="MetI-like"/>
    <property type="match status" value="1"/>
</dbReference>
<evidence type="ECO:0000256" key="4">
    <source>
        <dbReference type="ARBA" id="ARBA00022692"/>
    </source>
</evidence>
<gene>
    <name evidence="10" type="ORF">SAMN05444392_102155</name>
</gene>
<dbReference type="STRING" id="112248.SAMN05444392_102155"/>
<evidence type="ECO:0000256" key="5">
    <source>
        <dbReference type="ARBA" id="ARBA00022970"/>
    </source>
</evidence>
<protein>
    <submittedName>
        <fullName evidence="10">Polar amino acid transport system permease protein</fullName>
    </submittedName>
</protein>
<dbReference type="InterPro" id="IPR043429">
    <property type="entry name" value="ArtM/GltK/GlnP/TcyL/YhdX-like"/>
</dbReference>
<dbReference type="Pfam" id="PF00528">
    <property type="entry name" value="BPD_transp_1"/>
    <property type="match status" value="1"/>
</dbReference>
<dbReference type="PROSITE" id="PS50928">
    <property type="entry name" value="ABC_TM1"/>
    <property type="match status" value="1"/>
</dbReference>
<organism evidence="10 11">
    <name type="scientific">Seinonella peptonophila</name>
    <dbReference type="NCBI Taxonomy" id="112248"/>
    <lineage>
        <taxon>Bacteria</taxon>
        <taxon>Bacillati</taxon>
        <taxon>Bacillota</taxon>
        <taxon>Bacilli</taxon>
        <taxon>Bacillales</taxon>
        <taxon>Thermoactinomycetaceae</taxon>
        <taxon>Seinonella</taxon>
    </lineage>
</organism>
<dbReference type="NCBIfam" id="TIGR01726">
    <property type="entry name" value="HEQRo_perm_3TM"/>
    <property type="match status" value="1"/>
</dbReference>
<dbReference type="Proteomes" id="UP000184476">
    <property type="component" value="Unassembled WGS sequence"/>
</dbReference>
<evidence type="ECO:0000313" key="10">
    <source>
        <dbReference type="EMBL" id="SHE63638.1"/>
    </source>
</evidence>
<dbReference type="PANTHER" id="PTHR30614">
    <property type="entry name" value="MEMBRANE COMPONENT OF AMINO ACID ABC TRANSPORTER"/>
    <property type="match status" value="1"/>
</dbReference>
<reference evidence="10 11" key="1">
    <citation type="submission" date="2016-11" db="EMBL/GenBank/DDBJ databases">
        <authorList>
            <person name="Jaros S."/>
            <person name="Januszkiewicz K."/>
            <person name="Wedrychowicz H."/>
        </authorList>
    </citation>
    <scope>NUCLEOTIDE SEQUENCE [LARGE SCALE GENOMIC DNA]</scope>
    <source>
        <strain evidence="10 11">DSM 44666</strain>
    </source>
</reference>
<comment type="subcellular location">
    <subcellularLocation>
        <location evidence="1 8">Cell membrane</location>
        <topology evidence="1 8">Multi-pass membrane protein</topology>
    </subcellularLocation>
</comment>
<keyword evidence="6 8" id="KW-1133">Transmembrane helix</keyword>
<dbReference type="PANTHER" id="PTHR30614:SF0">
    <property type="entry name" value="L-CYSTINE TRANSPORT SYSTEM PERMEASE PROTEIN TCYL"/>
    <property type="match status" value="1"/>
</dbReference>
<keyword evidence="3" id="KW-1003">Cell membrane</keyword>
<evidence type="ECO:0000256" key="3">
    <source>
        <dbReference type="ARBA" id="ARBA00022475"/>
    </source>
</evidence>
<keyword evidence="5" id="KW-0029">Amino-acid transport</keyword>
<evidence type="ECO:0000259" key="9">
    <source>
        <dbReference type="PROSITE" id="PS50928"/>
    </source>
</evidence>
<accession>A0A1M4V424</accession>